<protein>
    <submittedName>
        <fullName evidence="1">Uncharacterized protein</fullName>
    </submittedName>
</protein>
<dbReference type="AlphaFoldDB" id="A0A0G4FM64"/>
<evidence type="ECO:0000313" key="1">
    <source>
        <dbReference type="EMBL" id="CEM14929.1"/>
    </source>
</evidence>
<accession>A0A0G4FM64</accession>
<proteinExistence type="predicted"/>
<sequence>MEGDPDEGMPGASSLSRRLDLAPEHLVKEWGDLATVPQWWSVTITGVRGILCSFYETRQWSPSMPGSLRTRDYLLGNSRFDEELHSACYAVKDRSFVVKIRPGKIVKPDTCFYAGRLPTPPDTGAENQGQNLNMQRPPLPLRPAARGRHGRNLGGSVVEEPDTHFRACFLEFSFSTSEEDIVGWVKGRDIPEPQDLQWQGARKRRATLCSQIALISKYLCPELQVLEEGEGPLMHRARPDRVFAGPGAGTLTVVVGDNRYNSAKVLSRPSKKQRKAQGVLTEPVCKPSAYDRAQEIREMESAVLKLVEAWDNHGWRAACRPASGRSSVMVDEGEG</sequence>
<dbReference type="VEuPathDB" id="CryptoDB:Cvel_17658"/>
<name>A0A0G4FM64_9ALVE</name>
<dbReference type="EMBL" id="CDMZ01000466">
    <property type="protein sequence ID" value="CEM14929.1"/>
    <property type="molecule type" value="Genomic_DNA"/>
</dbReference>
<reference evidence="1" key="1">
    <citation type="submission" date="2014-11" db="EMBL/GenBank/DDBJ databases">
        <authorList>
            <person name="Otto D Thomas"/>
            <person name="Naeem Raeece"/>
        </authorList>
    </citation>
    <scope>NUCLEOTIDE SEQUENCE</scope>
</reference>
<organism evidence="1">
    <name type="scientific">Chromera velia CCMP2878</name>
    <dbReference type="NCBI Taxonomy" id="1169474"/>
    <lineage>
        <taxon>Eukaryota</taxon>
        <taxon>Sar</taxon>
        <taxon>Alveolata</taxon>
        <taxon>Colpodellida</taxon>
        <taxon>Chromeraceae</taxon>
        <taxon>Chromera</taxon>
    </lineage>
</organism>
<gene>
    <name evidence="1" type="ORF">Cvel_17658</name>
</gene>